<evidence type="ECO:0000256" key="3">
    <source>
        <dbReference type="ARBA" id="ARBA00024378"/>
    </source>
</evidence>
<evidence type="ECO:0000256" key="1">
    <source>
        <dbReference type="ARBA" id="ARBA00022860"/>
    </source>
</evidence>
<name>A0A5A7QE78_STRAF</name>
<organism evidence="6 7">
    <name type="scientific">Striga asiatica</name>
    <name type="common">Asiatic witchweed</name>
    <name type="synonym">Buchnera asiatica</name>
    <dbReference type="NCBI Taxonomy" id="4170"/>
    <lineage>
        <taxon>Eukaryota</taxon>
        <taxon>Viridiplantae</taxon>
        <taxon>Streptophyta</taxon>
        <taxon>Embryophyta</taxon>
        <taxon>Tracheophyta</taxon>
        <taxon>Spermatophyta</taxon>
        <taxon>Magnoliopsida</taxon>
        <taxon>eudicotyledons</taxon>
        <taxon>Gunneridae</taxon>
        <taxon>Pentapetalae</taxon>
        <taxon>asterids</taxon>
        <taxon>lamiids</taxon>
        <taxon>Lamiales</taxon>
        <taxon>Orobanchaceae</taxon>
        <taxon>Buchnereae</taxon>
        <taxon>Striga</taxon>
    </lineage>
</organism>
<feature type="region of interest" description="Disordered" evidence="4">
    <location>
        <begin position="1"/>
        <end position="64"/>
    </location>
</feature>
<reference evidence="7" key="1">
    <citation type="journal article" date="2019" name="Curr. Biol.">
        <title>Genome Sequence of Striga asiatica Provides Insight into the Evolution of Plant Parasitism.</title>
        <authorList>
            <person name="Yoshida S."/>
            <person name="Kim S."/>
            <person name="Wafula E.K."/>
            <person name="Tanskanen J."/>
            <person name="Kim Y.M."/>
            <person name="Honaas L."/>
            <person name="Yang Z."/>
            <person name="Spallek T."/>
            <person name="Conn C.E."/>
            <person name="Ichihashi Y."/>
            <person name="Cheong K."/>
            <person name="Cui S."/>
            <person name="Der J.P."/>
            <person name="Gundlach H."/>
            <person name="Jiao Y."/>
            <person name="Hori C."/>
            <person name="Ishida J.K."/>
            <person name="Kasahara H."/>
            <person name="Kiba T."/>
            <person name="Kim M.S."/>
            <person name="Koo N."/>
            <person name="Laohavisit A."/>
            <person name="Lee Y.H."/>
            <person name="Lumba S."/>
            <person name="McCourt P."/>
            <person name="Mortimer J.C."/>
            <person name="Mutuku J.M."/>
            <person name="Nomura T."/>
            <person name="Sasaki-Sekimoto Y."/>
            <person name="Seto Y."/>
            <person name="Wang Y."/>
            <person name="Wakatake T."/>
            <person name="Sakakibara H."/>
            <person name="Demura T."/>
            <person name="Yamaguchi S."/>
            <person name="Yoneyama K."/>
            <person name="Manabe R.I."/>
            <person name="Nelson D.C."/>
            <person name="Schulman A.H."/>
            <person name="Timko M.P."/>
            <person name="dePamphilis C.W."/>
            <person name="Choi D."/>
            <person name="Shirasu K."/>
        </authorList>
    </citation>
    <scope>NUCLEOTIDE SEQUENCE [LARGE SCALE GENOMIC DNA]</scope>
    <source>
        <strain evidence="7">cv. UVA1</strain>
    </source>
</reference>
<evidence type="ECO:0000256" key="2">
    <source>
        <dbReference type="ARBA" id="ARBA00024341"/>
    </source>
</evidence>
<dbReference type="Pfam" id="PF00612">
    <property type="entry name" value="IQ"/>
    <property type="match status" value="2"/>
</dbReference>
<sequence>MGKASRWFRGLLGLRNSDPGRDHPHRPPPASRKRWSFTWPDGEKDRQRSWPAVSPGGGDSGDDSTKHAIAVAAATAAVAEAAVAAAQAAAAVVHLTSSGRSIPTTGAARAQVSGRGARYGARWEWAAVIVQSHFRAYLSRRALRALKALVKLQALVRGHLVRKQTAYALRRLQALVRAQARARASRANLNYESPQSSMKSSHFNYPGPPTPEKSERVVIRASSTMFKRNNSKSNSRTSEKSYNLQTDDKILEIDSWNCKNRALSHSISKDSTASSFPLGQSPPSCEAQSSSMLSPTFYSAASSNKGGFTPTESDGSRSCFSNYYSDFPSYMACTESSRAKARSVSAPKQRPQFERSSSTKRYSINGFGDLRSGERISGLHAEFTSKAYPWSGRLDRIGIALHDENSAECCTCNEPDLTKEGNMTSV</sequence>
<evidence type="ECO:0000313" key="7">
    <source>
        <dbReference type="Proteomes" id="UP000325081"/>
    </source>
</evidence>
<accession>A0A5A7QE78</accession>
<dbReference type="PANTHER" id="PTHR32295:SF11">
    <property type="entry name" value="PROTEIN IQ-DOMAIN 22"/>
    <property type="match status" value="1"/>
</dbReference>
<comment type="similarity">
    <text evidence="2">Belongs to the IQD family.</text>
</comment>
<dbReference type="OrthoDB" id="1686972at2759"/>
<evidence type="ECO:0000256" key="4">
    <source>
        <dbReference type="SAM" id="MobiDB-lite"/>
    </source>
</evidence>
<gene>
    <name evidence="6" type="ORF">STAS_20151</name>
</gene>
<feature type="region of interest" description="Disordered" evidence="4">
    <location>
        <begin position="223"/>
        <end position="242"/>
    </location>
</feature>
<dbReference type="GO" id="GO:0005516">
    <property type="term" value="F:calmodulin binding"/>
    <property type="evidence" value="ECO:0007669"/>
    <property type="project" value="UniProtKB-KW"/>
</dbReference>
<dbReference type="AlphaFoldDB" id="A0A5A7QE78"/>
<dbReference type="Proteomes" id="UP000325081">
    <property type="component" value="Unassembled WGS sequence"/>
</dbReference>
<dbReference type="Gene3D" id="1.20.5.190">
    <property type="match status" value="1"/>
</dbReference>
<keyword evidence="1" id="KW-0112">Calmodulin-binding</keyword>
<feature type="domain" description="DUF4005" evidence="5">
    <location>
        <begin position="295"/>
        <end position="363"/>
    </location>
</feature>
<dbReference type="EMBL" id="BKCP01006549">
    <property type="protein sequence ID" value="GER43308.1"/>
    <property type="molecule type" value="Genomic_DNA"/>
</dbReference>
<dbReference type="SMART" id="SM00015">
    <property type="entry name" value="IQ"/>
    <property type="match status" value="2"/>
</dbReference>
<comment type="caution">
    <text evidence="6">The sequence shown here is derived from an EMBL/GenBank/DDBJ whole genome shotgun (WGS) entry which is preliminary data.</text>
</comment>
<dbReference type="Pfam" id="PF13178">
    <property type="entry name" value="DUF4005"/>
    <property type="match status" value="1"/>
</dbReference>
<proteinExistence type="inferred from homology"/>
<keyword evidence="7" id="KW-1185">Reference proteome</keyword>
<feature type="compositionally biased region" description="Polar residues" evidence="4">
    <location>
        <begin position="192"/>
        <end position="203"/>
    </location>
</feature>
<feature type="region of interest" description="Disordered" evidence="4">
    <location>
        <begin position="269"/>
        <end position="290"/>
    </location>
</feature>
<evidence type="ECO:0000259" key="5">
    <source>
        <dbReference type="Pfam" id="PF13178"/>
    </source>
</evidence>
<protein>
    <submittedName>
        <fullName evidence="6">IQ-domain 22</fullName>
    </submittedName>
</protein>
<dbReference type="PANTHER" id="PTHR32295">
    <property type="entry name" value="IQ-DOMAIN 5-RELATED"/>
    <property type="match status" value="1"/>
</dbReference>
<dbReference type="InterPro" id="IPR000048">
    <property type="entry name" value="IQ_motif_EF-hand-BS"/>
</dbReference>
<feature type="compositionally biased region" description="Basic residues" evidence="4">
    <location>
        <begin position="23"/>
        <end position="35"/>
    </location>
</feature>
<evidence type="ECO:0000313" key="6">
    <source>
        <dbReference type="EMBL" id="GER43308.1"/>
    </source>
</evidence>
<feature type="compositionally biased region" description="Low complexity" evidence="4">
    <location>
        <begin position="227"/>
        <end position="236"/>
    </location>
</feature>
<feature type="region of interest" description="Disordered" evidence="4">
    <location>
        <begin position="188"/>
        <end position="215"/>
    </location>
</feature>
<dbReference type="PROSITE" id="PS50096">
    <property type="entry name" value="IQ"/>
    <property type="match status" value="2"/>
</dbReference>
<comment type="subunit">
    <text evidence="3">Binds to multiple calmodulin (CaM) in the presence of Ca(2+) and CaM-like proteins.</text>
</comment>
<dbReference type="InterPro" id="IPR025064">
    <property type="entry name" value="DUF4005"/>
</dbReference>
<dbReference type="CDD" id="cd23767">
    <property type="entry name" value="IQCD"/>
    <property type="match status" value="1"/>
</dbReference>